<dbReference type="FunFam" id="3.30.70.270:FF:000001">
    <property type="entry name" value="Diguanylate cyclase domain protein"/>
    <property type="match status" value="1"/>
</dbReference>
<keyword evidence="2" id="KW-0472">Membrane</keyword>
<keyword evidence="2" id="KW-1133">Transmembrane helix</keyword>
<dbReference type="InterPro" id="IPR043128">
    <property type="entry name" value="Rev_trsase/Diguanyl_cyclase"/>
</dbReference>
<dbReference type="PANTHER" id="PTHR46663">
    <property type="entry name" value="DIGUANYLATE CYCLASE DGCT-RELATED"/>
    <property type="match status" value="1"/>
</dbReference>
<evidence type="ECO:0000256" key="1">
    <source>
        <dbReference type="ARBA" id="ARBA00001946"/>
    </source>
</evidence>
<dbReference type="SUPFAM" id="SSF55073">
    <property type="entry name" value="Nucleotide cyclase"/>
    <property type="match status" value="1"/>
</dbReference>
<keyword evidence="5" id="KW-1185">Reference proteome</keyword>
<protein>
    <submittedName>
        <fullName evidence="4">Diguanylate cyclase</fullName>
    </submittedName>
</protein>
<dbReference type="KEGG" id="pin:Ping_2916"/>
<gene>
    <name evidence="4" type="ordered locus">Ping_2916</name>
</gene>
<dbReference type="Pfam" id="PF00990">
    <property type="entry name" value="GGDEF"/>
    <property type="match status" value="1"/>
</dbReference>
<feature type="transmembrane region" description="Helical" evidence="2">
    <location>
        <begin position="20"/>
        <end position="41"/>
    </location>
</feature>
<evidence type="ECO:0000313" key="4">
    <source>
        <dbReference type="EMBL" id="ABM04619.1"/>
    </source>
</evidence>
<dbReference type="Proteomes" id="UP000000639">
    <property type="component" value="Chromosome"/>
</dbReference>
<dbReference type="OrthoDB" id="766410at2"/>
<dbReference type="InterPro" id="IPR029787">
    <property type="entry name" value="Nucleotide_cyclase"/>
</dbReference>
<dbReference type="STRING" id="357804.Ping_2916"/>
<evidence type="ECO:0000313" key="5">
    <source>
        <dbReference type="Proteomes" id="UP000000639"/>
    </source>
</evidence>
<proteinExistence type="predicted"/>
<dbReference type="EMBL" id="CP000510">
    <property type="protein sequence ID" value="ABM04619.1"/>
    <property type="molecule type" value="Genomic_DNA"/>
</dbReference>
<accession>A1SYQ4</accession>
<dbReference type="eggNOG" id="COG2199">
    <property type="taxonomic scope" value="Bacteria"/>
</dbReference>
<dbReference type="InterPro" id="IPR052163">
    <property type="entry name" value="DGC-Regulatory_Protein"/>
</dbReference>
<keyword evidence="2" id="KW-0812">Transmembrane</keyword>
<dbReference type="Gene3D" id="3.30.70.270">
    <property type="match status" value="1"/>
</dbReference>
<reference evidence="4 5" key="1">
    <citation type="submission" date="2007-01" db="EMBL/GenBank/DDBJ databases">
        <title>Complete sequence of Psychromonas ingrahamii 37.</title>
        <authorList>
            <consortium name="US DOE Joint Genome Institute"/>
            <person name="Copeland A."/>
            <person name="Lucas S."/>
            <person name="Lapidus A."/>
            <person name="Barry K."/>
            <person name="Detter J.C."/>
            <person name="Glavina del Rio T."/>
            <person name="Hammon N."/>
            <person name="Israni S."/>
            <person name="Dalin E."/>
            <person name="Tice H."/>
            <person name="Pitluck S."/>
            <person name="Thompson L.S."/>
            <person name="Brettin T."/>
            <person name="Bruce D."/>
            <person name="Han C."/>
            <person name="Tapia R."/>
            <person name="Schmutz J."/>
            <person name="Larimer F."/>
            <person name="Land M."/>
            <person name="Hauser L."/>
            <person name="Kyrpides N."/>
            <person name="Ivanova N."/>
            <person name="Staley J."/>
            <person name="Richardson P."/>
        </authorList>
    </citation>
    <scope>NUCLEOTIDE SEQUENCE [LARGE SCALE GENOMIC DNA]</scope>
    <source>
        <strain evidence="4 5">37</strain>
    </source>
</reference>
<dbReference type="GO" id="GO:0003824">
    <property type="term" value="F:catalytic activity"/>
    <property type="evidence" value="ECO:0007669"/>
    <property type="project" value="UniProtKB-ARBA"/>
</dbReference>
<dbReference type="NCBIfam" id="TIGR00254">
    <property type="entry name" value="GGDEF"/>
    <property type="match status" value="1"/>
</dbReference>
<evidence type="ECO:0000256" key="2">
    <source>
        <dbReference type="SAM" id="Phobius"/>
    </source>
</evidence>
<dbReference type="CDD" id="cd01949">
    <property type="entry name" value="GGDEF"/>
    <property type="match status" value="1"/>
</dbReference>
<feature type="domain" description="GGDEF" evidence="3">
    <location>
        <begin position="119"/>
        <end position="257"/>
    </location>
</feature>
<organism evidence="4 5">
    <name type="scientific">Psychromonas ingrahamii (strain DSM 17664 / CCUG 51855 / 37)</name>
    <dbReference type="NCBI Taxonomy" id="357804"/>
    <lineage>
        <taxon>Bacteria</taxon>
        <taxon>Pseudomonadati</taxon>
        <taxon>Pseudomonadota</taxon>
        <taxon>Gammaproteobacteria</taxon>
        <taxon>Alteromonadales</taxon>
        <taxon>Psychromonadaceae</taxon>
        <taxon>Psychromonas</taxon>
    </lineage>
</organism>
<dbReference type="HOGENOM" id="CLU_000445_11_16_6"/>
<sequence length="266" mass="29883">MNKKYSQNFPSLSLTRSQVVFRIAGIVLVIEFMVMLIIGHYHNNLNIYAEAILDVALLTLFSTPFIFYWVIKPFVDERDVTLAELSDMAHSDPLTKLPNRRHLELHFDQFIAGSLKKSIRGALMLVDLDGFKLINDIYGHDAGDAVLIEVALRLNATVREEDIVSRLGGDEFVILIHHINSVESSATDTISGIAEKLVKIIMEPIDYKGNKLQVGASIGVRMLEFEEIDTETLIQDADKAMYHAKQAGKGRAVFFEEIDQATPIHN</sequence>
<name>A1SYQ4_PSYIN</name>
<dbReference type="AlphaFoldDB" id="A1SYQ4"/>
<feature type="transmembrane region" description="Helical" evidence="2">
    <location>
        <begin position="47"/>
        <end position="71"/>
    </location>
</feature>
<comment type="cofactor">
    <cofactor evidence="1">
        <name>Mg(2+)</name>
        <dbReference type="ChEBI" id="CHEBI:18420"/>
    </cofactor>
</comment>
<dbReference type="RefSeq" id="WP_011771173.1">
    <property type="nucleotide sequence ID" value="NC_008709.1"/>
</dbReference>
<dbReference type="PANTHER" id="PTHR46663:SF2">
    <property type="entry name" value="GGDEF DOMAIN-CONTAINING PROTEIN"/>
    <property type="match status" value="1"/>
</dbReference>
<dbReference type="InterPro" id="IPR000160">
    <property type="entry name" value="GGDEF_dom"/>
</dbReference>
<dbReference type="PROSITE" id="PS50887">
    <property type="entry name" value="GGDEF"/>
    <property type="match status" value="1"/>
</dbReference>
<dbReference type="SMART" id="SM00267">
    <property type="entry name" value="GGDEF"/>
    <property type="match status" value="1"/>
</dbReference>
<evidence type="ECO:0000259" key="3">
    <source>
        <dbReference type="PROSITE" id="PS50887"/>
    </source>
</evidence>